<evidence type="ECO:0000313" key="4">
    <source>
        <dbReference type="Proteomes" id="UP001501427"/>
    </source>
</evidence>
<comment type="caution">
    <text evidence="3">The sequence shown here is derived from an EMBL/GenBank/DDBJ whole genome shotgun (WGS) entry which is preliminary data.</text>
</comment>
<gene>
    <name evidence="3" type="ORF">GCM10009546_57650</name>
</gene>
<keyword evidence="1" id="KW-0418">Kinase</keyword>
<dbReference type="PANTHER" id="PTHR35526:SF3">
    <property type="entry name" value="ANTI-SIGMA-F FACTOR RSBW"/>
    <property type="match status" value="1"/>
</dbReference>
<protein>
    <recommendedName>
        <fullName evidence="2">Histidine kinase/HSP90-like ATPase domain-containing protein</fullName>
    </recommendedName>
</protein>
<dbReference type="Gene3D" id="3.30.565.10">
    <property type="entry name" value="Histidine kinase-like ATPase, C-terminal domain"/>
    <property type="match status" value="1"/>
</dbReference>
<reference evidence="3 4" key="1">
    <citation type="journal article" date="2019" name="Int. J. Syst. Evol. Microbiol.">
        <title>The Global Catalogue of Microorganisms (GCM) 10K type strain sequencing project: providing services to taxonomists for standard genome sequencing and annotation.</title>
        <authorList>
            <consortium name="The Broad Institute Genomics Platform"/>
            <consortium name="The Broad Institute Genome Sequencing Center for Infectious Disease"/>
            <person name="Wu L."/>
            <person name="Ma J."/>
        </authorList>
    </citation>
    <scope>NUCLEOTIDE SEQUENCE [LARGE SCALE GENOMIC DNA]</scope>
    <source>
        <strain evidence="3 4">JCM 10667</strain>
    </source>
</reference>
<keyword evidence="4" id="KW-1185">Reference proteome</keyword>
<dbReference type="CDD" id="cd16936">
    <property type="entry name" value="HATPase_RsbW-like"/>
    <property type="match status" value="1"/>
</dbReference>
<dbReference type="Pfam" id="PF13581">
    <property type="entry name" value="HATPase_c_2"/>
    <property type="match status" value="1"/>
</dbReference>
<organism evidence="3 4">
    <name type="scientific">Actinomadura livida</name>
    <dbReference type="NCBI Taxonomy" id="79909"/>
    <lineage>
        <taxon>Bacteria</taxon>
        <taxon>Bacillati</taxon>
        <taxon>Actinomycetota</taxon>
        <taxon>Actinomycetes</taxon>
        <taxon>Streptosporangiales</taxon>
        <taxon>Thermomonosporaceae</taxon>
        <taxon>Actinomadura</taxon>
    </lineage>
</organism>
<evidence type="ECO:0000313" key="3">
    <source>
        <dbReference type="EMBL" id="GAA0587743.1"/>
    </source>
</evidence>
<dbReference type="InterPro" id="IPR050267">
    <property type="entry name" value="Anti-sigma-factor_SerPK"/>
</dbReference>
<dbReference type="Proteomes" id="UP001501427">
    <property type="component" value="Unassembled WGS sequence"/>
</dbReference>
<proteinExistence type="predicted"/>
<keyword evidence="1" id="KW-0808">Transferase</keyword>
<keyword evidence="1" id="KW-0723">Serine/threonine-protein kinase</keyword>
<feature type="domain" description="Histidine kinase/HSP90-like ATPase" evidence="2">
    <location>
        <begin position="86"/>
        <end position="195"/>
    </location>
</feature>
<dbReference type="SUPFAM" id="SSF55874">
    <property type="entry name" value="ATPase domain of HSP90 chaperone/DNA topoisomerase II/histidine kinase"/>
    <property type="match status" value="1"/>
</dbReference>
<dbReference type="InterPro" id="IPR003594">
    <property type="entry name" value="HATPase_dom"/>
</dbReference>
<dbReference type="InterPro" id="IPR036890">
    <property type="entry name" value="HATPase_C_sf"/>
</dbReference>
<dbReference type="PANTHER" id="PTHR35526">
    <property type="entry name" value="ANTI-SIGMA-F FACTOR RSBW-RELATED"/>
    <property type="match status" value="1"/>
</dbReference>
<name>A0ABN1FC97_9ACTN</name>
<evidence type="ECO:0000256" key="1">
    <source>
        <dbReference type="ARBA" id="ARBA00022527"/>
    </source>
</evidence>
<sequence>MNGSRVPGRTAGVTGDFPDAKGAVSVGVEDALRAAGRAGVGEAGLAAGGFRRRGGGSVGEARDEVVLGEVTLPGVRRSVGCARSFVREAVTAHSRLAGRAPDEEVLDDLVTVASETVSNAVTHTASGVEGGEVTVVVSAGDGLYRLEVADDGAAGARPHVKAEVGAESGRGMRIVEALASRWGFRADGHRTVVWAEFPVPAARGRDREPFSGRG</sequence>
<accession>A0ABN1FC97</accession>
<evidence type="ECO:0000259" key="2">
    <source>
        <dbReference type="Pfam" id="PF13581"/>
    </source>
</evidence>
<dbReference type="EMBL" id="BAAAHD010000065">
    <property type="protein sequence ID" value="GAA0587743.1"/>
    <property type="molecule type" value="Genomic_DNA"/>
</dbReference>